<comment type="caution">
    <text evidence="1">The sequence shown here is derived from an EMBL/GenBank/DDBJ whole genome shotgun (WGS) entry which is preliminary data.</text>
</comment>
<feature type="non-terminal residue" evidence="1">
    <location>
        <position position="55"/>
    </location>
</feature>
<evidence type="ECO:0000313" key="2">
    <source>
        <dbReference type="Proteomes" id="UP001233172"/>
    </source>
</evidence>
<dbReference type="Proteomes" id="UP001233172">
    <property type="component" value="Unassembled WGS sequence"/>
</dbReference>
<reference evidence="1" key="1">
    <citation type="journal article" date="2023" name="PLoS Negl. Trop. Dis.">
        <title>A genome sequence for Biomphalaria pfeifferi, the major vector snail for the human-infecting parasite Schistosoma mansoni.</title>
        <authorList>
            <person name="Bu L."/>
            <person name="Lu L."/>
            <person name="Laidemitt M.R."/>
            <person name="Zhang S.M."/>
            <person name="Mutuku M."/>
            <person name="Mkoji G."/>
            <person name="Steinauer M."/>
            <person name="Loker E.S."/>
        </authorList>
    </citation>
    <scope>NUCLEOTIDE SEQUENCE</scope>
    <source>
        <strain evidence="1">KasaAsao</strain>
    </source>
</reference>
<sequence>MQLPESAFATSFIVDQPFQWAGTLEIVFSTPTQVTILGPALNTTFVSNRFQYSKR</sequence>
<reference evidence="1" key="2">
    <citation type="submission" date="2023-04" db="EMBL/GenBank/DDBJ databases">
        <authorList>
            <person name="Bu L."/>
            <person name="Lu L."/>
            <person name="Laidemitt M.R."/>
            <person name="Zhang S.M."/>
            <person name="Mutuku M."/>
            <person name="Mkoji G."/>
            <person name="Steinauer M."/>
            <person name="Loker E.S."/>
        </authorList>
    </citation>
    <scope>NUCLEOTIDE SEQUENCE</scope>
    <source>
        <strain evidence="1">KasaAsao</strain>
        <tissue evidence="1">Whole Snail</tissue>
    </source>
</reference>
<keyword evidence="2" id="KW-1185">Reference proteome</keyword>
<name>A0AAD8BXS0_BIOPF</name>
<organism evidence="1 2">
    <name type="scientific">Biomphalaria pfeifferi</name>
    <name type="common">Bloodfluke planorb</name>
    <name type="synonym">Freshwater snail</name>
    <dbReference type="NCBI Taxonomy" id="112525"/>
    <lineage>
        <taxon>Eukaryota</taxon>
        <taxon>Metazoa</taxon>
        <taxon>Spiralia</taxon>
        <taxon>Lophotrochozoa</taxon>
        <taxon>Mollusca</taxon>
        <taxon>Gastropoda</taxon>
        <taxon>Heterobranchia</taxon>
        <taxon>Euthyneura</taxon>
        <taxon>Panpulmonata</taxon>
        <taxon>Hygrophila</taxon>
        <taxon>Lymnaeoidea</taxon>
        <taxon>Planorbidae</taxon>
        <taxon>Biomphalaria</taxon>
    </lineage>
</organism>
<proteinExistence type="predicted"/>
<protein>
    <submittedName>
        <fullName evidence="1">Uncharacterized protein</fullName>
    </submittedName>
</protein>
<evidence type="ECO:0000313" key="1">
    <source>
        <dbReference type="EMBL" id="KAK0062093.1"/>
    </source>
</evidence>
<feature type="non-terminal residue" evidence="1">
    <location>
        <position position="1"/>
    </location>
</feature>
<dbReference type="AlphaFoldDB" id="A0AAD8BXS0"/>
<accession>A0AAD8BXS0</accession>
<gene>
    <name evidence="1" type="ORF">Bpfe_008586</name>
</gene>
<dbReference type="EMBL" id="JASAOG010000027">
    <property type="protein sequence ID" value="KAK0062093.1"/>
    <property type="molecule type" value="Genomic_DNA"/>
</dbReference>